<evidence type="ECO:0000313" key="2">
    <source>
        <dbReference type="Proteomes" id="UP001575652"/>
    </source>
</evidence>
<dbReference type="SUPFAM" id="SSF55729">
    <property type="entry name" value="Acyl-CoA N-acyltransferases (Nat)"/>
    <property type="match status" value="1"/>
</dbReference>
<dbReference type="EMBL" id="JBHDLJ010000001">
    <property type="protein sequence ID" value="MFB0832980.1"/>
    <property type="molecule type" value="Genomic_DNA"/>
</dbReference>
<gene>
    <name evidence="1" type="ORF">ACETWP_00075</name>
</gene>
<comment type="caution">
    <text evidence="1">The sequence shown here is derived from an EMBL/GenBank/DDBJ whole genome shotgun (WGS) entry which is preliminary data.</text>
</comment>
<reference evidence="1 2" key="1">
    <citation type="submission" date="2024-09" db="EMBL/GenBank/DDBJ databases">
        <authorList>
            <person name="Salinas-Garcia M.A."/>
            <person name="Prieme A."/>
        </authorList>
    </citation>
    <scope>NUCLEOTIDE SEQUENCE [LARGE SCALE GENOMIC DNA]</scope>
    <source>
        <strain evidence="1 2">DSM 21081</strain>
    </source>
</reference>
<evidence type="ECO:0008006" key="3">
    <source>
        <dbReference type="Google" id="ProtNLM"/>
    </source>
</evidence>
<dbReference type="Gene3D" id="3.40.630.30">
    <property type="match status" value="1"/>
</dbReference>
<sequence length="154" mass="16728">MSADDEVDQLRWPEPLPGSWVAEPAAPDDGYDGAFAVTENGVPRGRVSVALVVRSELDAAYPASVRDRLLKPSDDATAEALQLVSELVMDAHPSCRRLVVSTPEGDVAQIARAEKAGYRYVVDVDLPDRSVSLMAAEPGWVLEESRRIDDVPTR</sequence>
<evidence type="ECO:0000313" key="1">
    <source>
        <dbReference type="EMBL" id="MFB0832980.1"/>
    </source>
</evidence>
<keyword evidence="2" id="KW-1185">Reference proteome</keyword>
<proteinExistence type="predicted"/>
<protein>
    <recommendedName>
        <fullName evidence="3">Acetyltransferase (GNAT) family protein</fullName>
    </recommendedName>
</protein>
<dbReference type="Proteomes" id="UP001575652">
    <property type="component" value="Unassembled WGS sequence"/>
</dbReference>
<organism evidence="1 2">
    <name type="scientific">Arthrobacter halodurans</name>
    <dbReference type="NCBI Taxonomy" id="516699"/>
    <lineage>
        <taxon>Bacteria</taxon>
        <taxon>Bacillati</taxon>
        <taxon>Actinomycetota</taxon>
        <taxon>Actinomycetes</taxon>
        <taxon>Micrococcales</taxon>
        <taxon>Micrococcaceae</taxon>
        <taxon>Arthrobacter</taxon>
    </lineage>
</organism>
<dbReference type="InterPro" id="IPR016181">
    <property type="entry name" value="Acyl_CoA_acyltransferase"/>
</dbReference>
<accession>A0ABV4UHQ3</accession>
<dbReference type="RefSeq" id="WP_373970155.1">
    <property type="nucleotide sequence ID" value="NZ_JBHDLJ010000001.1"/>
</dbReference>
<name>A0ABV4UHQ3_9MICC</name>